<dbReference type="PANTHER" id="PTHR32347">
    <property type="entry name" value="EFFLUX SYSTEM COMPONENT YKNX-RELATED"/>
    <property type="match status" value="1"/>
</dbReference>
<dbReference type="PROSITE" id="PS51257">
    <property type="entry name" value="PROKAR_LIPOPROTEIN"/>
    <property type="match status" value="1"/>
</dbReference>
<dbReference type="InterPro" id="IPR050465">
    <property type="entry name" value="UPF0194_transport"/>
</dbReference>
<evidence type="ECO:0000256" key="1">
    <source>
        <dbReference type="ARBA" id="ARBA00004196"/>
    </source>
</evidence>
<dbReference type="Gene3D" id="2.40.30.170">
    <property type="match status" value="1"/>
</dbReference>
<reference evidence="5 6" key="1">
    <citation type="journal article" date="2016" name="Nat. Commun.">
        <title>Thousands of microbial genomes shed light on interconnected biogeochemical processes in an aquifer system.</title>
        <authorList>
            <person name="Anantharaman K."/>
            <person name="Brown C.T."/>
            <person name="Hug L.A."/>
            <person name="Sharon I."/>
            <person name="Castelle C.J."/>
            <person name="Probst A.J."/>
            <person name="Thomas B.C."/>
            <person name="Singh A."/>
            <person name="Wilkins M.J."/>
            <person name="Karaoz U."/>
            <person name="Brodie E.L."/>
            <person name="Williams K.H."/>
            <person name="Hubbard S.S."/>
            <person name="Banfield J.F."/>
        </authorList>
    </citation>
    <scope>NUCLEOTIDE SEQUENCE [LARGE SCALE GENOMIC DNA]</scope>
</reference>
<dbReference type="Gene3D" id="1.10.287.470">
    <property type="entry name" value="Helix hairpin bin"/>
    <property type="match status" value="1"/>
</dbReference>
<proteinExistence type="predicted"/>
<dbReference type="EMBL" id="MEUF01000046">
    <property type="protein sequence ID" value="OGC34274.1"/>
    <property type="molecule type" value="Genomic_DNA"/>
</dbReference>
<comment type="caution">
    <text evidence="5">The sequence shown here is derived from an EMBL/GenBank/DDBJ whole genome shotgun (WGS) entry which is preliminary data.</text>
</comment>
<keyword evidence="2" id="KW-0175">Coiled coil</keyword>
<dbReference type="PANTHER" id="PTHR32347:SF14">
    <property type="entry name" value="EFFLUX SYSTEM COMPONENT YKNX-RELATED"/>
    <property type="match status" value="1"/>
</dbReference>
<dbReference type="Pfam" id="PF25973">
    <property type="entry name" value="BSH_CzcB"/>
    <property type="match status" value="1"/>
</dbReference>
<comment type="subcellular location">
    <subcellularLocation>
        <location evidence="1">Cell envelope</location>
    </subcellularLocation>
</comment>
<feature type="domain" description="Multidrug resistance protein MdtA-like C-terminal permuted SH3" evidence="3">
    <location>
        <begin position="232"/>
        <end position="287"/>
    </location>
</feature>
<dbReference type="Proteomes" id="UP000178951">
    <property type="component" value="Unassembled WGS sequence"/>
</dbReference>
<dbReference type="GO" id="GO:0030313">
    <property type="term" value="C:cell envelope"/>
    <property type="evidence" value="ECO:0007669"/>
    <property type="project" value="UniProtKB-SubCell"/>
</dbReference>
<dbReference type="InterPro" id="IPR058647">
    <property type="entry name" value="BSH_CzcB-like"/>
</dbReference>
<dbReference type="AlphaFoldDB" id="A0A1F4TNJ7"/>
<evidence type="ECO:0000256" key="2">
    <source>
        <dbReference type="ARBA" id="ARBA00023054"/>
    </source>
</evidence>
<evidence type="ECO:0000313" key="5">
    <source>
        <dbReference type="EMBL" id="OGC34274.1"/>
    </source>
</evidence>
<evidence type="ECO:0000259" key="3">
    <source>
        <dbReference type="Pfam" id="PF25967"/>
    </source>
</evidence>
<dbReference type="SUPFAM" id="SSF111369">
    <property type="entry name" value="HlyD-like secretion proteins"/>
    <property type="match status" value="1"/>
</dbReference>
<evidence type="ECO:0000313" key="6">
    <source>
        <dbReference type="Proteomes" id="UP000178951"/>
    </source>
</evidence>
<protein>
    <submittedName>
        <fullName evidence="5">Uncharacterized protein</fullName>
    </submittedName>
</protein>
<evidence type="ECO:0000259" key="4">
    <source>
        <dbReference type="Pfam" id="PF25973"/>
    </source>
</evidence>
<dbReference type="InterPro" id="IPR058627">
    <property type="entry name" value="MdtA-like_C"/>
</dbReference>
<sequence>MKLFQAITGGLFIFLVFGLAGCSGGQEKALETVKITRGNIHAALPTTGVVIPRNRLEIKPPVAGRIEEVLVVEGQAVKKGKVLAWMSSNERAAILDAARGKGAEEVKYWEDVYKPAPILAPLAGFIIKRSMEPGQTFSQNEVALVMADRLIVEAQVDETDIGRIKNNLRATIILDAYPKYVIPAYVEHIAYESETINNVTVYKVDVIPTKVPKYFRAGMSATVNFSMGERDNVLVLPLTAVKKRGKRSYAFLKQGSQVKAVQIQTGLENSNSVEIVSGLSEETEVVIPTAAILKETINSDQRRQPFNLFGKKRS</sequence>
<accession>A0A1F4TNJ7</accession>
<organism evidence="5 6">
    <name type="scientific">candidate division WOR-1 bacterium RIFOXYB2_FULL_48_7</name>
    <dbReference type="NCBI Taxonomy" id="1802583"/>
    <lineage>
        <taxon>Bacteria</taxon>
        <taxon>Bacillati</taxon>
        <taxon>Saganbacteria</taxon>
    </lineage>
</organism>
<name>A0A1F4TNJ7_UNCSA</name>
<feature type="domain" description="CzcB-like barrel-sandwich hybrid" evidence="4">
    <location>
        <begin position="57"/>
        <end position="148"/>
    </location>
</feature>
<dbReference type="Pfam" id="PF25967">
    <property type="entry name" value="RND-MFP_C"/>
    <property type="match status" value="1"/>
</dbReference>
<gene>
    <name evidence="5" type="ORF">A2311_01070</name>
</gene>
<dbReference type="STRING" id="1802583.A2311_01070"/>
<dbReference type="Gene3D" id="2.40.50.100">
    <property type="match status" value="1"/>
</dbReference>
<dbReference type="Gene3D" id="2.40.420.20">
    <property type="match status" value="1"/>
</dbReference>